<dbReference type="Gene3D" id="3.10.310.50">
    <property type="match status" value="1"/>
</dbReference>
<evidence type="ECO:0000259" key="1">
    <source>
        <dbReference type="Pfam" id="PF04536"/>
    </source>
</evidence>
<gene>
    <name evidence="2" type="ORF">SAMN04488090_2544</name>
</gene>
<dbReference type="PANTHER" id="PTHR30373">
    <property type="entry name" value="UPF0603 PROTEIN YGCG"/>
    <property type="match status" value="1"/>
</dbReference>
<dbReference type="PANTHER" id="PTHR30373:SF8">
    <property type="entry name" value="BLL7265 PROTEIN"/>
    <property type="match status" value="1"/>
</dbReference>
<proteinExistence type="predicted"/>
<keyword evidence="3" id="KW-1185">Reference proteome</keyword>
<dbReference type="EMBL" id="FNGS01000004">
    <property type="protein sequence ID" value="SDM08103.1"/>
    <property type="molecule type" value="Genomic_DNA"/>
</dbReference>
<dbReference type="STRING" id="563176.SAMN04488090_2544"/>
<reference evidence="2 3" key="1">
    <citation type="submission" date="2016-10" db="EMBL/GenBank/DDBJ databases">
        <authorList>
            <person name="de Groot N.N."/>
        </authorList>
    </citation>
    <scope>NUCLEOTIDE SEQUENCE [LARGE SCALE GENOMIC DNA]</scope>
    <source>
        <strain evidence="2 3">DSM 21668</strain>
    </source>
</reference>
<dbReference type="AlphaFoldDB" id="A0A1G9QAY8"/>
<protein>
    <submittedName>
        <fullName evidence="2">TLP18.3, Psb32 and MOLO-1 founding protein of phosphatase</fullName>
    </submittedName>
</protein>
<evidence type="ECO:0000313" key="2">
    <source>
        <dbReference type="EMBL" id="SDM08103.1"/>
    </source>
</evidence>
<accession>A0A1G9QAY8</accession>
<feature type="domain" description="TPM" evidence="1">
    <location>
        <begin position="1"/>
        <end position="116"/>
    </location>
</feature>
<evidence type="ECO:0000313" key="3">
    <source>
        <dbReference type="Proteomes" id="UP000198901"/>
    </source>
</evidence>
<dbReference type="InterPro" id="IPR007621">
    <property type="entry name" value="TPM_dom"/>
</dbReference>
<organism evidence="2 3">
    <name type="scientific">Siphonobacter aquaeclarae</name>
    <dbReference type="NCBI Taxonomy" id="563176"/>
    <lineage>
        <taxon>Bacteria</taxon>
        <taxon>Pseudomonadati</taxon>
        <taxon>Bacteroidota</taxon>
        <taxon>Cytophagia</taxon>
        <taxon>Cytophagales</taxon>
        <taxon>Cytophagaceae</taxon>
        <taxon>Siphonobacter</taxon>
    </lineage>
</organism>
<sequence length="140" mass="15885">MLTEEQQKAVIGAIREAEKNTSGEIRVHLESASADIDALDRARQVFVKLEMYKTADRNAVLFYLAEDARRFAIWGDDGINRVVPLDFWDSTRDAMKIHLRDGDLVQALCTGIRMAGEQLKTYFPYQSDDVNELPDDISFG</sequence>
<name>A0A1G9QAY8_9BACT</name>
<dbReference type="RefSeq" id="WP_093202510.1">
    <property type="nucleotide sequence ID" value="NZ_FNGS01000004.1"/>
</dbReference>
<dbReference type="Pfam" id="PF04536">
    <property type="entry name" value="TPM_phosphatase"/>
    <property type="match status" value="1"/>
</dbReference>
<dbReference type="OrthoDB" id="9786161at2"/>
<dbReference type="Proteomes" id="UP000198901">
    <property type="component" value="Unassembled WGS sequence"/>
</dbReference>